<keyword evidence="1" id="KW-0472">Membrane</keyword>
<dbReference type="EMBL" id="RDQH01000341">
    <property type="protein sequence ID" value="RXH75073.1"/>
    <property type="molecule type" value="Genomic_DNA"/>
</dbReference>
<dbReference type="AlphaFoldDB" id="A0A498I1R9"/>
<feature type="transmembrane region" description="Helical" evidence="1">
    <location>
        <begin position="116"/>
        <end position="136"/>
    </location>
</feature>
<evidence type="ECO:0000313" key="2">
    <source>
        <dbReference type="EMBL" id="RXH75073.1"/>
    </source>
</evidence>
<keyword evidence="3" id="KW-1185">Reference proteome</keyword>
<feature type="transmembrane region" description="Helical" evidence="1">
    <location>
        <begin position="156"/>
        <end position="175"/>
    </location>
</feature>
<accession>A0A498I1R9</accession>
<name>A0A498I1R9_MALDO</name>
<feature type="transmembrane region" description="Helical" evidence="1">
    <location>
        <begin position="88"/>
        <end position="109"/>
    </location>
</feature>
<gene>
    <name evidence="2" type="ORF">DVH24_029794</name>
</gene>
<reference evidence="2 3" key="1">
    <citation type="submission" date="2018-10" db="EMBL/GenBank/DDBJ databases">
        <title>A high-quality apple genome assembly.</title>
        <authorList>
            <person name="Hu J."/>
        </authorList>
    </citation>
    <scope>NUCLEOTIDE SEQUENCE [LARGE SCALE GENOMIC DNA]</scope>
    <source>
        <strain evidence="3">cv. HFTH1</strain>
        <tissue evidence="2">Young leaf</tissue>
    </source>
</reference>
<keyword evidence="1" id="KW-1133">Transmembrane helix</keyword>
<sequence>MLLPFLPYSPFQSGHFFLPPVAFLLVHLGSDLQPLQNHDLLRYFEMVCRVLGVPLARDVLRGEMLQLLWRCLDVDKDLVGSRSAVPGVELSCVCGLLCVLGFNFWLALCNLFFGHFFCFCFFFHLPFHLLMVLLLFLYGFSHPSTPVDIPFHGPSVLYFSTMVSVEFVCKVLVLYPARVFPTPSRSPCCLPFAAVLLEIFPKLLFNGGAVDVMIGGGQRIGWLAASQIDGG</sequence>
<dbReference type="Proteomes" id="UP000290289">
    <property type="component" value="Chromosome 15"/>
</dbReference>
<organism evidence="2 3">
    <name type="scientific">Malus domestica</name>
    <name type="common">Apple</name>
    <name type="synonym">Pyrus malus</name>
    <dbReference type="NCBI Taxonomy" id="3750"/>
    <lineage>
        <taxon>Eukaryota</taxon>
        <taxon>Viridiplantae</taxon>
        <taxon>Streptophyta</taxon>
        <taxon>Embryophyta</taxon>
        <taxon>Tracheophyta</taxon>
        <taxon>Spermatophyta</taxon>
        <taxon>Magnoliopsida</taxon>
        <taxon>eudicotyledons</taxon>
        <taxon>Gunneridae</taxon>
        <taxon>Pentapetalae</taxon>
        <taxon>rosids</taxon>
        <taxon>fabids</taxon>
        <taxon>Rosales</taxon>
        <taxon>Rosaceae</taxon>
        <taxon>Amygdaloideae</taxon>
        <taxon>Maleae</taxon>
        <taxon>Malus</taxon>
    </lineage>
</organism>
<evidence type="ECO:0000256" key="1">
    <source>
        <dbReference type="SAM" id="Phobius"/>
    </source>
</evidence>
<evidence type="ECO:0000313" key="3">
    <source>
        <dbReference type="Proteomes" id="UP000290289"/>
    </source>
</evidence>
<keyword evidence="1" id="KW-0812">Transmembrane</keyword>
<comment type="caution">
    <text evidence="2">The sequence shown here is derived from an EMBL/GenBank/DDBJ whole genome shotgun (WGS) entry which is preliminary data.</text>
</comment>
<proteinExistence type="predicted"/>
<protein>
    <submittedName>
        <fullName evidence="2">Uncharacterized protein</fullName>
    </submittedName>
</protein>